<dbReference type="EC" id="1.-.-.-" evidence="2"/>
<gene>
    <name evidence="2" type="ORF">ACFQ11_12625</name>
</gene>
<reference evidence="3" key="1">
    <citation type="journal article" date="2019" name="Int. J. Syst. Evol. Microbiol.">
        <title>The Global Catalogue of Microorganisms (GCM) 10K type strain sequencing project: providing services to taxonomists for standard genome sequencing and annotation.</title>
        <authorList>
            <consortium name="The Broad Institute Genomics Platform"/>
            <consortium name="The Broad Institute Genome Sequencing Center for Infectious Disease"/>
            <person name="Wu L."/>
            <person name="Ma J."/>
        </authorList>
    </citation>
    <scope>NUCLEOTIDE SEQUENCE [LARGE SCALE GENOMIC DNA]</scope>
    <source>
        <strain evidence="3">JCM 31202</strain>
    </source>
</reference>
<dbReference type="Pfam" id="PF03358">
    <property type="entry name" value="FMN_red"/>
    <property type="match status" value="1"/>
</dbReference>
<dbReference type="RefSeq" id="WP_378298457.1">
    <property type="nucleotide sequence ID" value="NZ_JBHTJA010000018.1"/>
</dbReference>
<dbReference type="InterPro" id="IPR005025">
    <property type="entry name" value="FMN_Rdtase-like_dom"/>
</dbReference>
<name>A0ABW3EN87_9ACTN</name>
<dbReference type="GO" id="GO:0016491">
    <property type="term" value="F:oxidoreductase activity"/>
    <property type="evidence" value="ECO:0007669"/>
    <property type="project" value="UniProtKB-KW"/>
</dbReference>
<dbReference type="SUPFAM" id="SSF52218">
    <property type="entry name" value="Flavoproteins"/>
    <property type="match status" value="1"/>
</dbReference>
<accession>A0ABW3EN87</accession>
<dbReference type="Gene3D" id="3.40.50.360">
    <property type="match status" value="1"/>
</dbReference>
<keyword evidence="2" id="KW-0560">Oxidoreductase</keyword>
<sequence length="190" mass="20485">MTDTPLRLAIVIGSTREGRLGPTVGAWFAAQARQRDDMTIDVIDAADVDPPSSIGAPTSKTFDRATEVLAAADAYTIVTCEYNHSYPGTLKNLIDHHFHEWRAKPVGFVSYGGYTGGKLAVEHLRGVFAELHTATMRDMVSFHGPWNGFGPDGLPVDPDGAGAAAKVLLDQLAWWGHALRDARAVRPYGA</sequence>
<dbReference type="PANTHER" id="PTHR30543:SF21">
    <property type="entry name" value="NAD(P)H-DEPENDENT FMN REDUCTASE LOT6"/>
    <property type="match status" value="1"/>
</dbReference>
<evidence type="ECO:0000259" key="1">
    <source>
        <dbReference type="Pfam" id="PF03358"/>
    </source>
</evidence>
<dbReference type="InterPro" id="IPR029039">
    <property type="entry name" value="Flavoprotein-like_sf"/>
</dbReference>
<feature type="domain" description="NADPH-dependent FMN reductase-like" evidence="1">
    <location>
        <begin position="7"/>
        <end position="143"/>
    </location>
</feature>
<comment type="caution">
    <text evidence="2">The sequence shown here is derived from an EMBL/GenBank/DDBJ whole genome shotgun (WGS) entry which is preliminary data.</text>
</comment>
<evidence type="ECO:0000313" key="2">
    <source>
        <dbReference type="EMBL" id="MFD0901240.1"/>
    </source>
</evidence>
<dbReference type="Proteomes" id="UP001596972">
    <property type="component" value="Unassembled WGS sequence"/>
</dbReference>
<organism evidence="2 3">
    <name type="scientific">Actinomadura sediminis</name>
    <dbReference type="NCBI Taxonomy" id="1038904"/>
    <lineage>
        <taxon>Bacteria</taxon>
        <taxon>Bacillati</taxon>
        <taxon>Actinomycetota</taxon>
        <taxon>Actinomycetes</taxon>
        <taxon>Streptosporangiales</taxon>
        <taxon>Thermomonosporaceae</taxon>
        <taxon>Actinomadura</taxon>
    </lineage>
</organism>
<dbReference type="InterPro" id="IPR050712">
    <property type="entry name" value="NAD(P)H-dep_reductase"/>
</dbReference>
<evidence type="ECO:0000313" key="3">
    <source>
        <dbReference type="Proteomes" id="UP001596972"/>
    </source>
</evidence>
<dbReference type="PANTHER" id="PTHR30543">
    <property type="entry name" value="CHROMATE REDUCTASE"/>
    <property type="match status" value="1"/>
</dbReference>
<proteinExistence type="predicted"/>
<protein>
    <submittedName>
        <fullName evidence="2">NADPH-dependent FMN reductase</fullName>
        <ecNumber evidence="2">1.-.-.-</ecNumber>
    </submittedName>
</protein>
<keyword evidence="3" id="KW-1185">Reference proteome</keyword>
<dbReference type="EMBL" id="JBHTJA010000018">
    <property type="protein sequence ID" value="MFD0901240.1"/>
    <property type="molecule type" value="Genomic_DNA"/>
</dbReference>